<keyword evidence="1" id="KW-0812">Transmembrane</keyword>
<gene>
    <name evidence="3" type="ORF">ACE1CA_34075</name>
</gene>
<feature type="domain" description="CHASE2" evidence="2">
    <location>
        <begin position="415"/>
        <end position="754"/>
    </location>
</feature>
<protein>
    <submittedName>
        <fullName evidence="3">CHASE2 domain-containing protein</fullName>
    </submittedName>
</protein>
<dbReference type="InterPro" id="IPR007890">
    <property type="entry name" value="CHASE2"/>
</dbReference>
<accession>A0ABV4WWR1</accession>
<feature type="transmembrane region" description="Helical" evidence="1">
    <location>
        <begin position="737"/>
        <end position="755"/>
    </location>
</feature>
<proteinExistence type="predicted"/>
<dbReference type="Pfam" id="PF05226">
    <property type="entry name" value="CHASE2"/>
    <property type="match status" value="1"/>
</dbReference>
<feature type="transmembrane region" description="Helical" evidence="1">
    <location>
        <begin position="806"/>
        <end position="824"/>
    </location>
</feature>
<dbReference type="SMART" id="SM01080">
    <property type="entry name" value="CHASE2"/>
    <property type="match status" value="1"/>
</dbReference>
<sequence>MIANAVYQLKIERFDRTCRFELSWGKGQQLFATLEYPETLTKLYQEWQRIYLSFYKTGLRGRVQGSGSGVVPKVDWHNKLIEAEATFLQAFNRWLRSAELFEIRQEITMSNSGSNATSNIIILLTCYQLELERLPWEAWEILINLAQERPIQIIRTPPNIREGNFSAVRYKQRRKNRILVIVGDDTGLHFQTELTALKSLSRLTEIKFVGWQLEQEEYIIRQNVCQAIADPQGWDLLCFLGHSNEAEITGGKIAIAPNIHLTISEISPYLTQAKQRGLQFAIFNSCCGLNIAASLINLGLSQVIIMREQIHNQVAQEFLLQFLLNLTQFKNVYECMFSASKYLQQEKLKYPSAYLIPSIFGHPKAELFQLQPNSISHKLKQFLPTRNEAIVLSILTAASLYIPLQDYLLDRRIFIQAVYRQITHQIPIQKTPSPTLLVQIDNESIRREKDISNPKPMPRHYLAKLVDKLAELDAKVIGIDYLLHRPSEIEIRDQKLAQSLINAVQKPQPAWIVLVTNEGINGERLTPLPEIVSPNWSLQGEMNLIGGYMQLATPQINDPHALPFSYLLALAYRSNFEVENNTIQPKLQNQREFLIQIQESLKLENKSLFSSKSYLQPFTEFSYIFGQMWLHPVIDYSIPPQQVYDRIPAWKLLNNQISASQKSHLQKQVVIIAPGGYKEAGVAVSGLDFFPKPAAICYWRTDNDCLNQRREFTGAEIHAYMVHHHLNNSMIIPIPDLWTIAIAGLLGKFTLITLNKRDRQHKNQKNSLSKNTLTPKQKEWIILIISGATGYGIITLQTYITVGILLPWLLPSLTFLTYALPVFVRENFHD</sequence>
<dbReference type="Proteomes" id="UP001576780">
    <property type="component" value="Unassembled WGS sequence"/>
</dbReference>
<evidence type="ECO:0000256" key="1">
    <source>
        <dbReference type="SAM" id="Phobius"/>
    </source>
</evidence>
<evidence type="ECO:0000313" key="3">
    <source>
        <dbReference type="EMBL" id="MFB2839547.1"/>
    </source>
</evidence>
<reference evidence="3 4" key="1">
    <citation type="submission" date="2024-09" db="EMBL/GenBank/DDBJ databases">
        <title>Floridaenema gen nov. (Aerosakkonemataceae, Aerosakkonematales ord. nov., Cyanobacteria) from benthic tropical and subtropical fresh waters, with the description of four new species.</title>
        <authorList>
            <person name="Moretto J.A."/>
            <person name="Berthold D.E."/>
            <person name="Lefler F.W."/>
            <person name="Huang I.-S."/>
            <person name="Laughinghouse H. IV."/>
        </authorList>
    </citation>
    <scope>NUCLEOTIDE SEQUENCE [LARGE SCALE GENOMIC DNA]</scope>
    <source>
        <strain evidence="3 4">BLCC-F167</strain>
    </source>
</reference>
<dbReference type="EMBL" id="JBHFNT010000313">
    <property type="protein sequence ID" value="MFB2839547.1"/>
    <property type="molecule type" value="Genomic_DNA"/>
</dbReference>
<dbReference type="RefSeq" id="WP_413281815.1">
    <property type="nucleotide sequence ID" value="NZ_JBHFNT010000313.1"/>
</dbReference>
<keyword evidence="1" id="KW-1133">Transmembrane helix</keyword>
<keyword evidence="4" id="KW-1185">Reference proteome</keyword>
<evidence type="ECO:0000313" key="4">
    <source>
        <dbReference type="Proteomes" id="UP001576780"/>
    </source>
</evidence>
<evidence type="ECO:0000259" key="2">
    <source>
        <dbReference type="SMART" id="SM01080"/>
    </source>
</evidence>
<comment type="caution">
    <text evidence="3">The sequence shown here is derived from an EMBL/GenBank/DDBJ whole genome shotgun (WGS) entry which is preliminary data.</text>
</comment>
<keyword evidence="1" id="KW-0472">Membrane</keyword>
<name>A0ABV4WWR1_9CYAN</name>
<organism evidence="3 4">
    <name type="scientific">Floridaenema evergladense BLCC-F167</name>
    <dbReference type="NCBI Taxonomy" id="3153639"/>
    <lineage>
        <taxon>Bacteria</taxon>
        <taxon>Bacillati</taxon>
        <taxon>Cyanobacteriota</taxon>
        <taxon>Cyanophyceae</taxon>
        <taxon>Oscillatoriophycideae</taxon>
        <taxon>Aerosakkonematales</taxon>
        <taxon>Aerosakkonemataceae</taxon>
        <taxon>Floridanema</taxon>
        <taxon>Floridanema evergladense</taxon>
    </lineage>
</organism>
<feature type="transmembrane region" description="Helical" evidence="1">
    <location>
        <begin position="780"/>
        <end position="800"/>
    </location>
</feature>